<accession>A0A835VFK9</accession>
<protein>
    <submittedName>
        <fullName evidence="2">Uncharacterized protein</fullName>
    </submittedName>
</protein>
<name>A0A835VFK9_VANPL</name>
<evidence type="ECO:0000313" key="3">
    <source>
        <dbReference type="Proteomes" id="UP000636800"/>
    </source>
</evidence>
<sequence length="187" mass="21327">MERADKHACHRFPADKQSSTRDTETTTPRLQWLVYGGGGVGGTRLGCWGRWWRRGWRRISRSDGDGDGDGRGFQEEGRGGDDEAVWPTSTRGRSISMHQPGSIRERRSRSLNHGQSNRRQSSTPICLDITAYVIVFYQLSFWPSFKIVLSNQLQWSENCKKFWSVAAGISSEKGKLDSRQKLDFVRD</sequence>
<comment type="caution">
    <text evidence="2">The sequence shown here is derived from an EMBL/GenBank/DDBJ whole genome shotgun (WGS) entry which is preliminary data.</text>
</comment>
<evidence type="ECO:0000256" key="1">
    <source>
        <dbReference type="SAM" id="MobiDB-lite"/>
    </source>
</evidence>
<feature type="region of interest" description="Disordered" evidence="1">
    <location>
        <begin position="1"/>
        <end position="26"/>
    </location>
</feature>
<feature type="compositionally biased region" description="Basic and acidic residues" evidence="1">
    <location>
        <begin position="63"/>
        <end position="81"/>
    </location>
</feature>
<feature type="compositionally biased region" description="Polar residues" evidence="1">
    <location>
        <begin position="111"/>
        <end position="120"/>
    </location>
</feature>
<evidence type="ECO:0000313" key="2">
    <source>
        <dbReference type="EMBL" id="KAG0498879.1"/>
    </source>
</evidence>
<dbReference type="EMBL" id="JADCNL010000001">
    <property type="protein sequence ID" value="KAG0498879.1"/>
    <property type="molecule type" value="Genomic_DNA"/>
</dbReference>
<organism evidence="2 3">
    <name type="scientific">Vanilla planifolia</name>
    <name type="common">Vanilla</name>
    <dbReference type="NCBI Taxonomy" id="51239"/>
    <lineage>
        <taxon>Eukaryota</taxon>
        <taxon>Viridiplantae</taxon>
        <taxon>Streptophyta</taxon>
        <taxon>Embryophyta</taxon>
        <taxon>Tracheophyta</taxon>
        <taxon>Spermatophyta</taxon>
        <taxon>Magnoliopsida</taxon>
        <taxon>Liliopsida</taxon>
        <taxon>Asparagales</taxon>
        <taxon>Orchidaceae</taxon>
        <taxon>Vanilloideae</taxon>
        <taxon>Vanilleae</taxon>
        <taxon>Vanilla</taxon>
    </lineage>
</organism>
<reference evidence="2 3" key="1">
    <citation type="journal article" date="2020" name="Nat. Food">
        <title>A phased Vanilla planifolia genome enables genetic improvement of flavour and production.</title>
        <authorList>
            <person name="Hasing T."/>
            <person name="Tang H."/>
            <person name="Brym M."/>
            <person name="Khazi F."/>
            <person name="Huang T."/>
            <person name="Chambers A.H."/>
        </authorList>
    </citation>
    <scope>NUCLEOTIDE SEQUENCE [LARGE SCALE GENOMIC DNA]</scope>
    <source>
        <tissue evidence="2">Leaf</tissue>
    </source>
</reference>
<dbReference type="AlphaFoldDB" id="A0A835VFK9"/>
<feature type="compositionally biased region" description="Basic and acidic residues" evidence="1">
    <location>
        <begin position="1"/>
        <end position="24"/>
    </location>
</feature>
<gene>
    <name evidence="2" type="ORF">HPP92_003570</name>
</gene>
<proteinExistence type="predicted"/>
<dbReference type="Proteomes" id="UP000636800">
    <property type="component" value="Chromosome 1"/>
</dbReference>
<feature type="region of interest" description="Disordered" evidence="1">
    <location>
        <begin position="63"/>
        <end position="120"/>
    </location>
</feature>
<feature type="compositionally biased region" description="Polar residues" evidence="1">
    <location>
        <begin position="87"/>
        <end position="99"/>
    </location>
</feature>
<keyword evidence="3" id="KW-1185">Reference proteome</keyword>